<name>A0A0S2HYT6_9BACT</name>
<reference evidence="3 4" key="1">
    <citation type="submission" date="2015-11" db="EMBL/GenBank/DDBJ databases">
        <title>Description and complete genome sequence of a novel strain predominating in hypersaline microbial mats and representing a new family of the Bacteriodetes phylum.</title>
        <authorList>
            <person name="Spring S."/>
            <person name="Bunk B."/>
            <person name="Sproer C."/>
            <person name="Klenk H.-P."/>
        </authorList>
    </citation>
    <scope>NUCLEOTIDE SEQUENCE [LARGE SCALE GENOMIC DNA]</scope>
    <source>
        <strain evidence="3 4">L21-Spi-D4</strain>
    </source>
</reference>
<dbReference type="OrthoDB" id="2985529at2"/>
<proteinExistence type="predicted"/>
<evidence type="ECO:0000256" key="1">
    <source>
        <dbReference type="SAM" id="SignalP"/>
    </source>
</evidence>
<keyword evidence="1" id="KW-0732">Signal</keyword>
<organism evidence="3 4">
    <name type="scientific">Salinivirga cyanobacteriivorans</name>
    <dbReference type="NCBI Taxonomy" id="1307839"/>
    <lineage>
        <taxon>Bacteria</taxon>
        <taxon>Pseudomonadati</taxon>
        <taxon>Bacteroidota</taxon>
        <taxon>Bacteroidia</taxon>
        <taxon>Bacteroidales</taxon>
        <taxon>Salinivirgaceae</taxon>
        <taxon>Salinivirga</taxon>
    </lineage>
</organism>
<dbReference type="PANTHER" id="PTHR36194:SF1">
    <property type="entry name" value="S-LAYER-LIKE PROTEIN"/>
    <property type="match status" value="1"/>
</dbReference>
<accession>A0A0S2HYT6</accession>
<dbReference type="InterPro" id="IPR008969">
    <property type="entry name" value="CarboxyPept-like_regulatory"/>
</dbReference>
<evidence type="ECO:0000313" key="3">
    <source>
        <dbReference type="EMBL" id="ALO15247.1"/>
    </source>
</evidence>
<feature type="signal peptide" evidence="1">
    <location>
        <begin position="1"/>
        <end position="19"/>
    </location>
</feature>
<evidence type="ECO:0000313" key="4">
    <source>
        <dbReference type="Proteomes" id="UP000064893"/>
    </source>
</evidence>
<dbReference type="EMBL" id="CP013118">
    <property type="protein sequence ID" value="ALO15247.1"/>
    <property type="molecule type" value="Genomic_DNA"/>
</dbReference>
<dbReference type="InterPro" id="IPR026444">
    <property type="entry name" value="Secre_tail"/>
</dbReference>
<protein>
    <recommendedName>
        <fullName evidence="2">Secretion system C-terminal sorting domain-containing protein</fullName>
    </recommendedName>
</protein>
<dbReference type="AlphaFoldDB" id="A0A0S2HYT6"/>
<evidence type="ECO:0000259" key="2">
    <source>
        <dbReference type="Pfam" id="PF18962"/>
    </source>
</evidence>
<dbReference type="Proteomes" id="UP000064893">
    <property type="component" value="Chromosome"/>
</dbReference>
<dbReference type="SUPFAM" id="SSF49464">
    <property type="entry name" value="Carboxypeptidase regulatory domain-like"/>
    <property type="match status" value="3"/>
</dbReference>
<dbReference type="NCBIfam" id="TIGR04183">
    <property type="entry name" value="Por_Secre_tail"/>
    <property type="match status" value="1"/>
</dbReference>
<gene>
    <name evidence="3" type="ORF">L21SP5_01602</name>
</gene>
<sequence precursor="true">MRKFTILLAMVAFATFAFGQKGFMPAKTSFSKADPTAVANKRQQVKEDIKSSRNVIWYEDFNGATWSGTSVQGEPAPQNAPEGWELVDFNERGWHFRWDTVGPSGMYTSPLGEDCNEPNDPLFSTTGHNGFMMLELDDFNTSADCSTFAGLTQNAALVYNGGLDFTDHQAVHLVFEQTHRFCCSPSDDIYFEVSTDQGDTWEGFSVREAPNNYTPGNAFVGEYDISTLVGGESDVWFRFHLQGYIVYHWEIDDVRFVKPIDNDMRIEDYWNDYIVDFEPSVDIEDDNDFYGGFYSYPWFVIQDFESFSLALQNYGGVTQNNIVHNVEVKRNGAIIESYNTSIASAAPGIKDTTELDIPDSLMLPGKGVYEFVHYSTTDEGDENDDNNWVSREMAITDSTLSPVDMTTVTGAAAPTDWADVNDGAGLAFEVEIPDPSLHGTASDEMTLKGLRVYVRDNQRDHVEDMINAGAASFEAQVWVYNTATEEYDLKVSSAPYTLTIDDIGSFVRIDFPEAGDRTISEGDGGDYFINLKFNGMSSGGRMVNVGENDSQKAGLTAGYLVLTDPNGTVYLGKQAMIELIVDYTAAYPSTEYDATFTVDDGANPIEGATVYVGGKSASTDVNGEVTIALENGSYPYTVVEDGYGDVEGTIEVAGAAVSETVSMSVEYMTYFEVTNEAGSYLSNAKIAINEETLSTGADGVDSLALVNGSYDYMVSLLGYDTLTGSVTVADAEQTVEIQLTQSMPYTVDFTVTDLEATPIEGATLTFGGTDYTTDASGLVSVSAPFGSSVYTVAATGYQTFVGSVVVTESMQKTVELNPLHMLTINVEDAAGTAIEGATVTIDGMDAQTTDASGLVTYEVIDGTYEATASMEGYVDNSTTVEVAGADASGTITLTGVYTVTFEVQEDEVPVQNANIEINNTFIATDVDGIATIDLDGGQAYPYSVIYSTYSENDTIDNLSADTTITINFTGIYGVNALQFDVYPNPTSGQFTIEAQGQANVTIMNAAGKVVETMVINGTQQVNLNVASGVYFVRMKEADKVGVQRLIVE</sequence>
<dbReference type="PANTHER" id="PTHR36194">
    <property type="entry name" value="S-LAYER-LIKE PROTEIN"/>
    <property type="match status" value="1"/>
</dbReference>
<feature type="domain" description="Secretion system C-terminal sorting" evidence="2">
    <location>
        <begin position="981"/>
        <end position="1047"/>
    </location>
</feature>
<keyword evidence="4" id="KW-1185">Reference proteome</keyword>
<dbReference type="STRING" id="1307839.L21SP5_01602"/>
<feature type="chain" id="PRO_5006599374" description="Secretion system C-terminal sorting domain-containing protein" evidence="1">
    <location>
        <begin position="20"/>
        <end position="1048"/>
    </location>
</feature>
<dbReference type="RefSeq" id="WP_057952717.1">
    <property type="nucleotide sequence ID" value="NZ_CP013118.1"/>
</dbReference>
<dbReference type="Pfam" id="PF18962">
    <property type="entry name" value="Por_Secre_tail"/>
    <property type="match status" value="1"/>
</dbReference>
<dbReference type="Gene3D" id="2.60.40.1120">
    <property type="entry name" value="Carboxypeptidase-like, regulatory domain"/>
    <property type="match status" value="4"/>
</dbReference>
<dbReference type="KEGG" id="blq:L21SP5_01602"/>
<dbReference type="PATRIC" id="fig|1307839.3.peg.1700"/>